<evidence type="ECO:0000313" key="2">
    <source>
        <dbReference type="EMBL" id="WWV65489.1"/>
    </source>
</evidence>
<dbReference type="Pfam" id="PF08800">
    <property type="entry name" value="BT4734-like_N"/>
    <property type="match status" value="1"/>
</dbReference>
<dbReference type="InterPro" id="IPR025048">
    <property type="entry name" value="DUF3987"/>
</dbReference>
<feature type="domain" description="Primase C-terminal 1" evidence="1">
    <location>
        <begin position="196"/>
        <end position="259"/>
    </location>
</feature>
<dbReference type="SMART" id="SM00942">
    <property type="entry name" value="PriCT_1"/>
    <property type="match status" value="1"/>
</dbReference>
<dbReference type="Pfam" id="PF13148">
    <property type="entry name" value="DUF3987"/>
    <property type="match status" value="1"/>
</dbReference>
<dbReference type="InterPro" id="IPR014907">
    <property type="entry name" value="BT4734-like_N"/>
</dbReference>
<dbReference type="RefSeq" id="WP_251968626.1">
    <property type="nucleotide sequence ID" value="NZ_CP146284.1"/>
</dbReference>
<protein>
    <submittedName>
        <fullName evidence="2">DUF3987 domain-containing protein</fullName>
    </submittedName>
</protein>
<evidence type="ECO:0000313" key="3">
    <source>
        <dbReference type="Proteomes" id="UP001320603"/>
    </source>
</evidence>
<dbReference type="EMBL" id="CP146284">
    <property type="protein sequence ID" value="WWV65489.1"/>
    <property type="molecule type" value="Genomic_DNA"/>
</dbReference>
<reference evidence="2 3" key="1">
    <citation type="submission" date="2024-02" db="EMBL/GenBank/DDBJ databases">
        <title>Whole genome sequencing of Parabacteroides sp. AD58.</title>
        <authorList>
            <person name="Chaplin A.V."/>
            <person name="Pikina A.P."/>
            <person name="Sokolova S.R."/>
            <person name="Korostin D.O."/>
            <person name="Efimov B.A."/>
        </authorList>
    </citation>
    <scope>NUCLEOTIDE SEQUENCE [LARGE SCALE GENOMIC DNA]</scope>
    <source>
        <strain evidence="2 3">AD58</strain>
    </source>
</reference>
<name>A0ABZ2IL64_9BACT</name>
<sequence>MTFGELTNYMARHVYLEEMTRKARACLLAADQNGYEWIKRSEVLAITPNAYFEAGRKNDDQHTYATGVMMFDWDHIEGDLNALVERIAAHPSICLVTKSLSGKGVHAFARVEGVTDENFKTVYAAVGSRLDSVAGYAFDRQCNNFSRLMVLAHDPDLRVRQDAKPFQAGALLADSSEMTVPAAAEPTALSRYLSVAQAGLNLAEGNRHSELVSLAACLNRKGFQADEVIPELVKRYAQPGFDAREITSTVNDVYRRYAADFGVNQKPVEAVTERKVQKVQKVQKVHCAPDADTYLKGVACERPLVESFREQLPLLLQKAIDESQSADVQWAMLLAGLSVYSAMPVDVHFMEEDECYLPISCIWVGESTSGKGRIKVAADIHRLFAKAVARDFEANEIIPAKSRLKEWEARQEAIRKLKDEVEGGWEERPLVPENKFLQTSMSTSESQFVRRLLTNQPYTTLRFTEEIGTVCENTKRDYGVSRSNLRAGLEGGRMSLDYKDGGFICVDNARMVDLYAGTPGAFQQFIDNQEDGLSHRFLYAVLDYNPAYKRLRTGQRMDRAYWDAMEGRIRTFKVNCENQHMEILFPAPVMDLIEDLLEDLCNRYACYANPSFLSYIRRMRKKAMQLCALLTFMQACEENLPYAGYSAEKPRRVDCRLDVARLVVSWIPYLVYTAACMIAPLRKNETAEVKLDDLKTEQLLASLPSDFSTEDFDQAASRLQISRSTAMRRRKIWLENGVLVRVSHGKYQKRESLS</sequence>
<accession>A0ABZ2IL64</accession>
<organism evidence="2 3">
    <name type="scientific">Parabacteroides absconsus</name>
    <dbReference type="NCBI Taxonomy" id="2951805"/>
    <lineage>
        <taxon>Bacteria</taxon>
        <taxon>Pseudomonadati</taxon>
        <taxon>Bacteroidota</taxon>
        <taxon>Bacteroidia</taxon>
        <taxon>Bacteroidales</taxon>
        <taxon>Tannerellaceae</taxon>
        <taxon>Parabacteroides</taxon>
    </lineage>
</organism>
<gene>
    <name evidence="2" type="ORF">NEE14_010785</name>
</gene>
<proteinExistence type="predicted"/>
<evidence type="ECO:0000259" key="1">
    <source>
        <dbReference type="SMART" id="SM00942"/>
    </source>
</evidence>
<dbReference type="InterPro" id="IPR014820">
    <property type="entry name" value="PriCT_1"/>
</dbReference>
<dbReference type="Proteomes" id="UP001320603">
    <property type="component" value="Chromosome"/>
</dbReference>
<keyword evidence="3" id="KW-1185">Reference proteome</keyword>